<evidence type="ECO:0000256" key="4">
    <source>
        <dbReference type="ARBA" id="ARBA00023163"/>
    </source>
</evidence>
<reference evidence="7" key="1">
    <citation type="journal article" date="2020" name="Stud. Mycol.">
        <title>101 Dothideomycetes genomes: a test case for predicting lifestyles and emergence of pathogens.</title>
        <authorList>
            <person name="Haridas S."/>
            <person name="Albert R."/>
            <person name="Binder M."/>
            <person name="Bloem J."/>
            <person name="Labutti K."/>
            <person name="Salamov A."/>
            <person name="Andreopoulos B."/>
            <person name="Baker S."/>
            <person name="Barry K."/>
            <person name="Bills G."/>
            <person name="Bluhm B."/>
            <person name="Cannon C."/>
            <person name="Castanera R."/>
            <person name="Culley D."/>
            <person name="Daum C."/>
            <person name="Ezra D."/>
            <person name="Gonzalez J."/>
            <person name="Henrissat B."/>
            <person name="Kuo A."/>
            <person name="Liang C."/>
            <person name="Lipzen A."/>
            <person name="Lutzoni F."/>
            <person name="Magnuson J."/>
            <person name="Mondo S."/>
            <person name="Nolan M."/>
            <person name="Ohm R."/>
            <person name="Pangilinan J."/>
            <person name="Park H.-J."/>
            <person name="Ramirez L."/>
            <person name="Alfaro M."/>
            <person name="Sun H."/>
            <person name="Tritt A."/>
            <person name="Yoshinaga Y."/>
            <person name="Zwiers L.-H."/>
            <person name="Turgeon B."/>
            <person name="Goodwin S."/>
            <person name="Spatafora J."/>
            <person name="Crous P."/>
            <person name="Grigoriev I."/>
        </authorList>
    </citation>
    <scope>NUCLEOTIDE SEQUENCE</scope>
    <source>
        <strain evidence="7">CBS 379.55</strain>
    </source>
</reference>
<evidence type="ECO:0000313" key="7">
    <source>
        <dbReference type="EMBL" id="KAF2280305.1"/>
    </source>
</evidence>
<dbReference type="RefSeq" id="XP_033657843.1">
    <property type="nucleotide sequence ID" value="XM_033795207.1"/>
</dbReference>
<sequence length="289" mass="32600">MSAGGQSANPEGTWDEERCEAAIARLEQLQEQMDAMRLAIHRIVKPLTAPRNNPDQLYAAYKNAVLGSQNEIKALRGNWQSQETQSIFEHTKESLRANSDLSAAANVPQWGWREAQERRRKAGSRKRKAAEMEDAPTRLDAAEVKRIVEEAQREHPQIHVEMRNEDNRELTIRFADGAKPKLLTSNLVFSVAVQHQANGQHKLDAECLGMAPDAFVISRCIASRPRANDLKYLLDMIAAYYTVRGSSCAKCKERFDRSMQSPMARRSLQTTTDSGTTETTWQAFHESCL</sequence>
<proteinExistence type="inferred from homology"/>
<keyword evidence="5" id="KW-0539">Nucleus</keyword>
<comment type="similarity">
    <text evidence="2">Belongs to the Mediator complex subunit 27 family.</text>
</comment>
<evidence type="ECO:0000256" key="6">
    <source>
        <dbReference type="SAM" id="MobiDB-lite"/>
    </source>
</evidence>
<dbReference type="EMBL" id="ML986485">
    <property type="protein sequence ID" value="KAF2280305.1"/>
    <property type="molecule type" value="Genomic_DNA"/>
</dbReference>
<comment type="subcellular location">
    <subcellularLocation>
        <location evidence="1">Nucleus</location>
    </subcellularLocation>
</comment>
<feature type="compositionally biased region" description="Basic residues" evidence="6">
    <location>
        <begin position="118"/>
        <end position="128"/>
    </location>
</feature>
<dbReference type="Proteomes" id="UP000800097">
    <property type="component" value="Unassembled WGS sequence"/>
</dbReference>
<organism evidence="7 8">
    <name type="scientific">Westerdykella ornata</name>
    <dbReference type="NCBI Taxonomy" id="318751"/>
    <lineage>
        <taxon>Eukaryota</taxon>
        <taxon>Fungi</taxon>
        <taxon>Dikarya</taxon>
        <taxon>Ascomycota</taxon>
        <taxon>Pezizomycotina</taxon>
        <taxon>Dothideomycetes</taxon>
        <taxon>Pleosporomycetidae</taxon>
        <taxon>Pleosporales</taxon>
        <taxon>Sporormiaceae</taxon>
        <taxon>Westerdykella</taxon>
    </lineage>
</organism>
<keyword evidence="8" id="KW-1185">Reference proteome</keyword>
<name>A0A6A6JVP8_WESOR</name>
<evidence type="ECO:0000256" key="5">
    <source>
        <dbReference type="ARBA" id="ARBA00023242"/>
    </source>
</evidence>
<dbReference type="GO" id="GO:0016592">
    <property type="term" value="C:mediator complex"/>
    <property type="evidence" value="ECO:0007669"/>
    <property type="project" value="InterPro"/>
</dbReference>
<protein>
    <submittedName>
        <fullName evidence="7">Uncharacterized protein</fullName>
    </submittedName>
</protein>
<accession>A0A6A6JVP8</accession>
<evidence type="ECO:0000256" key="1">
    <source>
        <dbReference type="ARBA" id="ARBA00004123"/>
    </source>
</evidence>
<keyword evidence="4" id="KW-0804">Transcription</keyword>
<dbReference type="OrthoDB" id="5326237at2759"/>
<evidence type="ECO:0000313" key="8">
    <source>
        <dbReference type="Proteomes" id="UP000800097"/>
    </source>
</evidence>
<dbReference type="GeneID" id="54548382"/>
<dbReference type="InterPro" id="IPR021627">
    <property type="entry name" value="Mediator_Med27"/>
</dbReference>
<evidence type="ECO:0000256" key="2">
    <source>
        <dbReference type="ARBA" id="ARBA00008048"/>
    </source>
</evidence>
<gene>
    <name evidence="7" type="ORF">EI97DRAFT_369891</name>
</gene>
<dbReference type="Pfam" id="PF11571">
    <property type="entry name" value="Med27"/>
    <property type="match status" value="1"/>
</dbReference>
<dbReference type="AlphaFoldDB" id="A0A6A6JVP8"/>
<feature type="region of interest" description="Disordered" evidence="6">
    <location>
        <begin position="106"/>
        <end position="135"/>
    </location>
</feature>
<keyword evidence="3" id="KW-0805">Transcription regulation</keyword>
<evidence type="ECO:0000256" key="3">
    <source>
        <dbReference type="ARBA" id="ARBA00023015"/>
    </source>
</evidence>